<evidence type="ECO:0000313" key="14">
    <source>
        <dbReference type="Proteomes" id="UP000000844"/>
    </source>
</evidence>
<dbReference type="Pfam" id="PF00119">
    <property type="entry name" value="ATP-synt_A"/>
    <property type="match status" value="1"/>
</dbReference>
<feature type="transmembrane region" description="Helical" evidence="11">
    <location>
        <begin position="189"/>
        <end position="214"/>
    </location>
</feature>
<reference evidence="13 14" key="1">
    <citation type="journal article" date="2009" name="Stand. Genomic Sci.">
        <title>Complete genome sequence of Stackebrandtia nassauensis type strain (LLR-40K-21).</title>
        <authorList>
            <person name="Munk C."/>
            <person name="Lapidus A."/>
            <person name="Copeland A."/>
            <person name="Jando M."/>
            <person name="Mayilraj S."/>
            <person name="Glavina Del Rio T."/>
            <person name="Nolan M."/>
            <person name="Chen F."/>
            <person name="Lucas S."/>
            <person name="Tice H."/>
            <person name="Cheng J.F."/>
            <person name="Han C."/>
            <person name="Detter J.C."/>
            <person name="Bruce D."/>
            <person name="Goodwin L."/>
            <person name="Chain P."/>
            <person name="Pitluck S."/>
            <person name="Goker M."/>
            <person name="Ovchinikova G."/>
            <person name="Pati A."/>
            <person name="Ivanova N."/>
            <person name="Mavromatis K."/>
            <person name="Chen A."/>
            <person name="Palaniappan K."/>
            <person name="Land M."/>
            <person name="Hauser L."/>
            <person name="Chang Y.J."/>
            <person name="Jeffries C.D."/>
            <person name="Bristow J."/>
            <person name="Eisen J.A."/>
            <person name="Markowitz V."/>
            <person name="Hugenholtz P."/>
            <person name="Kyrpides N.C."/>
            <person name="Klenk H.P."/>
        </authorList>
    </citation>
    <scope>NUCLEOTIDE SEQUENCE [LARGE SCALE GENOMIC DNA]</scope>
    <source>
        <strain evidence="14">DSM 44728 / CIP 108903 / NRRL B-16338 / NBRC 102104 / LLR-40K-21</strain>
    </source>
</reference>
<keyword evidence="9 11" id="KW-0472">Membrane</keyword>
<evidence type="ECO:0000256" key="8">
    <source>
        <dbReference type="ARBA" id="ARBA00023065"/>
    </source>
</evidence>
<dbReference type="KEGG" id="sna:Snas_1310"/>
<dbReference type="NCBIfam" id="TIGR01131">
    <property type="entry name" value="ATP_synt_6_or_A"/>
    <property type="match status" value="1"/>
</dbReference>
<proteinExistence type="inferred from homology"/>
<dbReference type="CDD" id="cd00310">
    <property type="entry name" value="ATP-synt_Fo_a_6"/>
    <property type="match status" value="1"/>
</dbReference>
<dbReference type="Gene3D" id="1.20.120.220">
    <property type="entry name" value="ATP synthase, F0 complex, subunit A"/>
    <property type="match status" value="1"/>
</dbReference>
<feature type="transmembrane region" description="Helical" evidence="11">
    <location>
        <begin position="128"/>
        <end position="147"/>
    </location>
</feature>
<keyword evidence="6 11" id="KW-0375">Hydrogen ion transport</keyword>
<dbReference type="PANTHER" id="PTHR11410:SF0">
    <property type="entry name" value="ATP SYNTHASE SUBUNIT A"/>
    <property type="match status" value="1"/>
</dbReference>
<evidence type="ECO:0000256" key="6">
    <source>
        <dbReference type="ARBA" id="ARBA00022781"/>
    </source>
</evidence>
<keyword evidence="3 11" id="KW-0813">Transport</keyword>
<comment type="similarity">
    <text evidence="2 11 12">Belongs to the ATPase A chain family.</text>
</comment>
<dbReference type="HOGENOM" id="CLU_041018_0_1_11"/>
<feature type="transmembrane region" description="Helical" evidence="11">
    <location>
        <begin position="226"/>
        <end position="250"/>
    </location>
</feature>
<protein>
    <recommendedName>
        <fullName evidence="11 12">ATP synthase subunit a</fullName>
    </recommendedName>
    <alternativeName>
        <fullName evidence="11">ATP synthase F0 sector subunit a</fullName>
    </alternativeName>
    <alternativeName>
        <fullName evidence="11">F-ATPase subunit 6</fullName>
    </alternativeName>
</protein>
<dbReference type="GO" id="GO:0045259">
    <property type="term" value="C:proton-transporting ATP synthase complex"/>
    <property type="evidence" value="ECO:0007669"/>
    <property type="project" value="UniProtKB-KW"/>
</dbReference>
<dbReference type="PRINTS" id="PR00123">
    <property type="entry name" value="ATPASEA"/>
</dbReference>
<dbReference type="STRING" id="446470.Snas_1310"/>
<evidence type="ECO:0000256" key="11">
    <source>
        <dbReference type="HAMAP-Rule" id="MF_01393"/>
    </source>
</evidence>
<dbReference type="PANTHER" id="PTHR11410">
    <property type="entry name" value="ATP SYNTHASE SUBUNIT A"/>
    <property type="match status" value="1"/>
</dbReference>
<dbReference type="InterPro" id="IPR023011">
    <property type="entry name" value="ATP_synth_F0_asu_AS"/>
</dbReference>
<dbReference type="InterPro" id="IPR035908">
    <property type="entry name" value="F0_ATP_A_sf"/>
</dbReference>
<dbReference type="RefSeq" id="WP_013016590.1">
    <property type="nucleotide sequence ID" value="NC_013947.1"/>
</dbReference>
<keyword evidence="5 11" id="KW-0812">Transmembrane</keyword>
<dbReference type="HAMAP" id="MF_01393">
    <property type="entry name" value="ATP_synth_a_bact"/>
    <property type="match status" value="1"/>
</dbReference>
<dbReference type="InterPro" id="IPR045083">
    <property type="entry name" value="ATP_synth_F0_asu_bact/mt"/>
</dbReference>
<keyword evidence="14" id="KW-1185">Reference proteome</keyword>
<evidence type="ECO:0000256" key="1">
    <source>
        <dbReference type="ARBA" id="ARBA00004141"/>
    </source>
</evidence>
<dbReference type="eggNOG" id="COG0356">
    <property type="taxonomic scope" value="Bacteria"/>
</dbReference>
<gene>
    <name evidence="11" type="primary">atpB</name>
    <name evidence="13" type="ordered locus">Snas_1310</name>
</gene>
<comment type="subunit">
    <text evidence="11">F-type ATPases have 2 components, CF(1) - the catalytic core - and CF(0) - the membrane proton channel. CF(1) has five subunits: alpha(3), beta(3), gamma(1), delta(1), epsilon(1). CF(0) has three main subunits: a(1), b(2) and c(9-12). The alpha and beta chains form an alternating ring which encloses part of the gamma chain. CF(1) is attached to CF(0) by a central stalk formed by the gamma and epsilon chains, while a peripheral stalk is formed by the delta and b chains.</text>
</comment>
<dbReference type="SUPFAM" id="SSF81336">
    <property type="entry name" value="F1F0 ATP synthase subunit A"/>
    <property type="match status" value="1"/>
</dbReference>
<evidence type="ECO:0000256" key="7">
    <source>
        <dbReference type="ARBA" id="ARBA00022989"/>
    </source>
</evidence>
<dbReference type="Proteomes" id="UP000000844">
    <property type="component" value="Chromosome"/>
</dbReference>
<keyword evidence="4 11" id="KW-0138">CF(0)</keyword>
<evidence type="ECO:0000256" key="2">
    <source>
        <dbReference type="ARBA" id="ARBA00006810"/>
    </source>
</evidence>
<dbReference type="InterPro" id="IPR000568">
    <property type="entry name" value="ATP_synth_F0_asu"/>
</dbReference>
<feature type="transmembrane region" description="Helical" evidence="11">
    <location>
        <begin position="40"/>
        <end position="59"/>
    </location>
</feature>
<dbReference type="GO" id="GO:0046933">
    <property type="term" value="F:proton-transporting ATP synthase activity, rotational mechanism"/>
    <property type="evidence" value="ECO:0007669"/>
    <property type="project" value="UniProtKB-UniRule"/>
</dbReference>
<keyword evidence="8 11" id="KW-0406">Ion transport</keyword>
<comment type="function">
    <text evidence="11 12">Key component of the proton channel; it plays a direct role in the translocation of protons across the membrane.</text>
</comment>
<name>D3PU73_STANL</name>
<comment type="subcellular location">
    <subcellularLocation>
        <location evidence="11 12">Cell membrane</location>
        <topology evidence="11 12">Multi-pass membrane protein</topology>
    </subcellularLocation>
    <subcellularLocation>
        <location evidence="1">Membrane</location>
        <topology evidence="1">Multi-pass membrane protein</topology>
    </subcellularLocation>
</comment>
<dbReference type="OrthoDB" id="9809130at2"/>
<dbReference type="GO" id="GO:0005886">
    <property type="term" value="C:plasma membrane"/>
    <property type="evidence" value="ECO:0007669"/>
    <property type="project" value="UniProtKB-SubCell"/>
</dbReference>
<evidence type="ECO:0000256" key="12">
    <source>
        <dbReference type="RuleBase" id="RU000483"/>
    </source>
</evidence>
<evidence type="ECO:0000256" key="9">
    <source>
        <dbReference type="ARBA" id="ARBA00023136"/>
    </source>
</evidence>
<sequence>MLGQAKVLASGDLPFPPTVDDFFLPDFVTGRTDTFWATKITSLVVLAVIAVIAFYVLSYRKPQLVPTKKQWIAESAYGFIRNNVVGSMLGEKDTVRFAPYMATLFSFIAVMNIMGIIPGIQMSPSSHIAFPTILAVVSYVMFNYVGIKKFGFVKYMKHTLIPPAPIFVMPLLIPIEFFSNLIIRPVTLALRLFANLFAGHIILLVFTLGGFAMINANGLLFPVSIVSWAMTVALTFLEAFIAILQAYMFVVLSTSYIQGALAEEH</sequence>
<feature type="transmembrane region" description="Helical" evidence="11">
    <location>
        <begin position="97"/>
        <end position="122"/>
    </location>
</feature>
<evidence type="ECO:0000256" key="4">
    <source>
        <dbReference type="ARBA" id="ARBA00022547"/>
    </source>
</evidence>
<accession>D3PU73</accession>
<evidence type="ECO:0000256" key="5">
    <source>
        <dbReference type="ARBA" id="ARBA00022692"/>
    </source>
</evidence>
<evidence type="ECO:0000313" key="13">
    <source>
        <dbReference type="EMBL" id="ADD41019.1"/>
    </source>
</evidence>
<feature type="transmembrane region" description="Helical" evidence="11">
    <location>
        <begin position="159"/>
        <end position="183"/>
    </location>
</feature>
<organism evidence="13 14">
    <name type="scientific">Stackebrandtia nassauensis (strain DSM 44728 / CIP 108903 / NRRL B-16338 / NBRC 102104 / LLR-40K-21)</name>
    <dbReference type="NCBI Taxonomy" id="446470"/>
    <lineage>
        <taxon>Bacteria</taxon>
        <taxon>Bacillati</taxon>
        <taxon>Actinomycetota</taxon>
        <taxon>Actinomycetes</taxon>
        <taxon>Glycomycetales</taxon>
        <taxon>Glycomycetaceae</taxon>
        <taxon>Stackebrandtia</taxon>
    </lineage>
</organism>
<evidence type="ECO:0000256" key="3">
    <source>
        <dbReference type="ARBA" id="ARBA00022448"/>
    </source>
</evidence>
<dbReference type="AlphaFoldDB" id="D3PU73"/>
<keyword evidence="11" id="KW-1003">Cell membrane</keyword>
<keyword evidence="7 11" id="KW-1133">Transmembrane helix</keyword>
<dbReference type="EMBL" id="CP001778">
    <property type="protein sequence ID" value="ADD41019.1"/>
    <property type="molecule type" value="Genomic_DNA"/>
</dbReference>
<dbReference type="PROSITE" id="PS00449">
    <property type="entry name" value="ATPASE_A"/>
    <property type="match status" value="1"/>
</dbReference>
<keyword evidence="10 11" id="KW-0066">ATP synthesis</keyword>
<evidence type="ECO:0000256" key="10">
    <source>
        <dbReference type="ARBA" id="ARBA00023310"/>
    </source>
</evidence>